<dbReference type="PANTHER" id="PTHR12086">
    <property type="entry name" value="EF-HAND DOMAIN C-TERMINAL CONTAINING PROTEIN"/>
    <property type="match status" value="1"/>
</dbReference>
<accession>A0A1A8IL80</accession>
<feature type="domain" description="DM10" evidence="7">
    <location>
        <begin position="415"/>
        <end position="519"/>
    </location>
</feature>
<proteinExistence type="predicted"/>
<comment type="subcellular location">
    <subcellularLocation>
        <location evidence="1">Cytoplasm</location>
        <location evidence="1">Cytoskeleton</location>
        <location evidence="1">Cilium axoneme</location>
    </subcellularLocation>
</comment>
<gene>
    <name evidence="8" type="primary">EFHC1</name>
</gene>
<dbReference type="InterPro" id="IPR040193">
    <property type="entry name" value="EFHC1/EFHC2/EFHB"/>
</dbReference>
<evidence type="ECO:0000256" key="6">
    <source>
        <dbReference type="SAM" id="MobiDB-lite"/>
    </source>
</evidence>
<dbReference type="GO" id="GO:0043014">
    <property type="term" value="F:alpha-tubulin binding"/>
    <property type="evidence" value="ECO:0007669"/>
    <property type="project" value="TreeGrafter"/>
</dbReference>
<reference evidence="8" key="1">
    <citation type="submission" date="2016-05" db="EMBL/GenBank/DDBJ databases">
        <authorList>
            <person name="Lavstsen T."/>
            <person name="Jespersen J.S."/>
        </authorList>
    </citation>
    <scope>NUCLEOTIDE SEQUENCE</scope>
    <source>
        <tissue evidence="8">Brain</tissue>
    </source>
</reference>
<dbReference type="PANTHER" id="PTHR12086:SF9">
    <property type="entry name" value="EF-HAND DOMAIN-CONTAINING PROTEIN 1"/>
    <property type="match status" value="1"/>
</dbReference>
<keyword evidence="2" id="KW-0963">Cytoplasm</keyword>
<feature type="region of interest" description="Disordered" evidence="6">
    <location>
        <begin position="532"/>
        <end position="556"/>
    </location>
</feature>
<dbReference type="PROSITE" id="PS51336">
    <property type="entry name" value="DM10"/>
    <property type="match status" value="3"/>
</dbReference>
<organism evidence="8">
    <name type="scientific">Nothobranchius kuhntae</name>
    <name type="common">Beira killifish</name>
    <dbReference type="NCBI Taxonomy" id="321403"/>
    <lineage>
        <taxon>Eukaryota</taxon>
        <taxon>Metazoa</taxon>
        <taxon>Chordata</taxon>
        <taxon>Craniata</taxon>
        <taxon>Vertebrata</taxon>
        <taxon>Euteleostomi</taxon>
        <taxon>Actinopterygii</taxon>
        <taxon>Neopterygii</taxon>
        <taxon>Teleostei</taxon>
        <taxon>Neoteleostei</taxon>
        <taxon>Acanthomorphata</taxon>
        <taxon>Ovalentaria</taxon>
        <taxon>Atherinomorphae</taxon>
        <taxon>Cyprinodontiformes</taxon>
        <taxon>Nothobranchiidae</taxon>
        <taxon>Nothobranchius</taxon>
    </lineage>
</organism>
<evidence type="ECO:0000313" key="8">
    <source>
        <dbReference type="EMBL" id="SBQ98001.1"/>
    </source>
</evidence>
<evidence type="ECO:0000256" key="1">
    <source>
        <dbReference type="ARBA" id="ARBA00004430"/>
    </source>
</evidence>
<feature type="domain" description="DM10" evidence="7">
    <location>
        <begin position="240"/>
        <end position="358"/>
    </location>
</feature>
<feature type="domain" description="DM10" evidence="7">
    <location>
        <begin position="94"/>
        <end position="199"/>
    </location>
</feature>
<dbReference type="FunFam" id="2.30.29.170:FF:000004">
    <property type="entry name" value="EF-hand domain containing 2"/>
    <property type="match status" value="1"/>
</dbReference>
<name>A0A1A8IL80_NOTKU</name>
<keyword evidence="3" id="KW-0677">Repeat</keyword>
<dbReference type="EMBL" id="HAED01011640">
    <property type="protein sequence ID" value="SBQ98001.1"/>
    <property type="molecule type" value="Transcribed_RNA"/>
</dbReference>
<sequence>MAFNWNNYGIPFLPGYSFREERKSSFHLPQTLTYKNGFALPRRPSAGIGQEPLVSEQLSQQEISELSFEKPDLTYHLDDKTVYEDFIPAYVKFDKKVLCFFAYFLEDVWNSPDEDHRIRHVVIYYYLEDDSMCIWESAVMNSGISQGKRLKRHRVPKNDRGDYYHWKDFNLGIDLEVYGWKYHLTHCDTFTKDFMEHEGIVLNEPEPMPEDPYIKHRQLSPPPRITSPTPDITHRFLTMDLKVLRFYALYDKSDTPYEDPRPMIIYYYLVDDTVEISEVHEHNSGWNPSSRFLRRQKIPKKLKSETAPSCTMELTKKDVDEYYSPKDFQLGQKVTLLNHHFLLYNCDAFTKDYYQKNFPDMELKPTEIPVKKESPIPEKHIPPYNGFGSLEDSLQNCLSLIPKRPKGNLQKTLKGDTVLRYSARLDSVNPEDEGRQFVMSYFLSDDTISIFEKPVCNSGFIGGKFLRKTCGPKPGSSVENPEFYSPVDFAIGATVEVLGRRFVLTGAAPQVLKYLESISSKIPSNTLDSLRRTLGEKMAENQPDEQNGEEPKSSPT</sequence>
<dbReference type="GO" id="GO:0000281">
    <property type="term" value="P:mitotic cytokinesis"/>
    <property type="evidence" value="ECO:0007669"/>
    <property type="project" value="TreeGrafter"/>
</dbReference>
<dbReference type="GO" id="GO:0072686">
    <property type="term" value="C:mitotic spindle"/>
    <property type="evidence" value="ECO:0007669"/>
    <property type="project" value="TreeGrafter"/>
</dbReference>
<keyword evidence="5" id="KW-0966">Cell projection</keyword>
<dbReference type="FunFam" id="2.30.29.170:FF:000001">
    <property type="entry name" value="EF-hand domain containing 1"/>
    <property type="match status" value="1"/>
</dbReference>
<dbReference type="AlphaFoldDB" id="A0A1A8IL80"/>
<dbReference type="GO" id="GO:0060285">
    <property type="term" value="P:cilium-dependent cell motility"/>
    <property type="evidence" value="ECO:0007669"/>
    <property type="project" value="TreeGrafter"/>
</dbReference>
<evidence type="ECO:0000259" key="7">
    <source>
        <dbReference type="PROSITE" id="PS51336"/>
    </source>
</evidence>
<dbReference type="GO" id="GO:0007052">
    <property type="term" value="P:mitotic spindle organization"/>
    <property type="evidence" value="ECO:0007669"/>
    <property type="project" value="TreeGrafter"/>
</dbReference>
<reference evidence="8" key="2">
    <citation type="submission" date="2016-06" db="EMBL/GenBank/DDBJ databases">
        <title>The genome of a short-lived fish provides insights into sex chromosome evolution and the genetic control of aging.</title>
        <authorList>
            <person name="Reichwald K."/>
            <person name="Felder M."/>
            <person name="Petzold A."/>
            <person name="Koch P."/>
            <person name="Groth M."/>
            <person name="Platzer M."/>
        </authorList>
    </citation>
    <scope>NUCLEOTIDE SEQUENCE</scope>
    <source>
        <tissue evidence="8">Brain</tissue>
    </source>
</reference>
<dbReference type="InterPro" id="IPR006602">
    <property type="entry name" value="DM10_dom"/>
</dbReference>
<evidence type="ECO:0000256" key="5">
    <source>
        <dbReference type="ARBA" id="ARBA00023273"/>
    </source>
</evidence>
<dbReference type="FunFam" id="2.30.29.170:FF:000002">
    <property type="entry name" value="EF-hand domain (C-terminal) containing 1"/>
    <property type="match status" value="1"/>
</dbReference>
<dbReference type="SMART" id="SM00676">
    <property type="entry name" value="DM10"/>
    <property type="match status" value="3"/>
</dbReference>
<evidence type="ECO:0000256" key="4">
    <source>
        <dbReference type="ARBA" id="ARBA00023212"/>
    </source>
</evidence>
<evidence type="ECO:0000256" key="3">
    <source>
        <dbReference type="ARBA" id="ARBA00022737"/>
    </source>
</evidence>
<dbReference type="Pfam" id="PF06565">
    <property type="entry name" value="DM10_dom"/>
    <property type="match status" value="3"/>
</dbReference>
<keyword evidence="4" id="KW-0206">Cytoskeleton</keyword>
<evidence type="ECO:0000256" key="2">
    <source>
        <dbReference type="ARBA" id="ARBA00022490"/>
    </source>
</evidence>
<dbReference type="Gene3D" id="2.30.29.170">
    <property type="match status" value="3"/>
</dbReference>
<dbReference type="GO" id="GO:0005930">
    <property type="term" value="C:axoneme"/>
    <property type="evidence" value="ECO:0007669"/>
    <property type="project" value="UniProtKB-SubCell"/>
</dbReference>
<protein>
    <submittedName>
        <fullName evidence="8">EF-hand domain (C-terminal) containing 1</fullName>
    </submittedName>
</protein>